<evidence type="ECO:0000256" key="4">
    <source>
        <dbReference type="ARBA" id="ARBA00022692"/>
    </source>
</evidence>
<feature type="transmembrane region" description="Helical" evidence="7">
    <location>
        <begin position="160"/>
        <end position="185"/>
    </location>
</feature>
<keyword evidence="3" id="KW-1003">Cell membrane</keyword>
<keyword evidence="6 7" id="KW-0472">Membrane</keyword>
<dbReference type="NCBIfam" id="NF011775">
    <property type="entry name" value="PRK15238.1"/>
    <property type="match status" value="1"/>
</dbReference>
<evidence type="ECO:0000256" key="1">
    <source>
        <dbReference type="ARBA" id="ARBA00004651"/>
    </source>
</evidence>
<feature type="transmembrane region" description="Helical" evidence="7">
    <location>
        <begin position="321"/>
        <end position="342"/>
    </location>
</feature>
<accession>A0A4R3L504</accession>
<dbReference type="Proteomes" id="UP000294567">
    <property type="component" value="Unassembled WGS sequence"/>
</dbReference>
<name>A0A4R3L504_9FIRM</name>
<feature type="transmembrane region" description="Helical" evidence="7">
    <location>
        <begin position="208"/>
        <end position="229"/>
    </location>
</feature>
<evidence type="ECO:0000313" key="8">
    <source>
        <dbReference type="EMBL" id="TCS91749.1"/>
    </source>
</evidence>
<feature type="transmembrane region" description="Helical" evidence="7">
    <location>
        <begin position="470"/>
        <end position="488"/>
    </location>
</feature>
<dbReference type="EMBL" id="SMAE01000001">
    <property type="protein sequence ID" value="TCS91749.1"/>
    <property type="molecule type" value="Genomic_DNA"/>
</dbReference>
<dbReference type="PANTHER" id="PTHR42770:SF15">
    <property type="entry name" value="GLUTAMATE_GAMMA-AMINOBUTYRATE ANTIPORTER-RELATED"/>
    <property type="match status" value="1"/>
</dbReference>
<gene>
    <name evidence="8" type="ORF">EDD65_101254</name>
</gene>
<feature type="transmembrane region" description="Helical" evidence="7">
    <location>
        <begin position="394"/>
        <end position="417"/>
    </location>
</feature>
<feature type="transmembrane region" description="Helical" evidence="7">
    <location>
        <begin position="438"/>
        <end position="458"/>
    </location>
</feature>
<feature type="transmembrane region" description="Helical" evidence="7">
    <location>
        <begin position="122"/>
        <end position="148"/>
    </location>
</feature>
<feature type="transmembrane region" description="Helical" evidence="7">
    <location>
        <begin position="250"/>
        <end position="271"/>
    </location>
</feature>
<evidence type="ECO:0000256" key="3">
    <source>
        <dbReference type="ARBA" id="ARBA00022475"/>
    </source>
</evidence>
<evidence type="ECO:0000256" key="5">
    <source>
        <dbReference type="ARBA" id="ARBA00022989"/>
    </source>
</evidence>
<keyword evidence="9" id="KW-1185">Reference proteome</keyword>
<protein>
    <submittedName>
        <fullName evidence="8">Amino acid/polyamine/organocation transporter (APC superfamily)</fullName>
    </submittedName>
</protein>
<dbReference type="RefSeq" id="WP_211333312.1">
    <property type="nucleotide sequence ID" value="NZ_SMAE01000001.1"/>
</dbReference>
<dbReference type="PIRSF" id="PIRSF006060">
    <property type="entry name" value="AA_transporter"/>
    <property type="match status" value="1"/>
</dbReference>
<feature type="transmembrane region" description="Helical" evidence="7">
    <location>
        <begin position="372"/>
        <end position="388"/>
    </location>
</feature>
<dbReference type="InterPro" id="IPR002293">
    <property type="entry name" value="AA/rel_permease1"/>
</dbReference>
<dbReference type="PANTHER" id="PTHR42770">
    <property type="entry name" value="AMINO ACID TRANSPORTER-RELATED"/>
    <property type="match status" value="1"/>
</dbReference>
<evidence type="ECO:0000256" key="6">
    <source>
        <dbReference type="ARBA" id="ARBA00023136"/>
    </source>
</evidence>
<keyword evidence="2" id="KW-0813">Transport</keyword>
<dbReference type="Gene3D" id="1.20.1740.10">
    <property type="entry name" value="Amino acid/polyamine transporter I"/>
    <property type="match status" value="1"/>
</dbReference>
<dbReference type="GO" id="GO:0022857">
    <property type="term" value="F:transmembrane transporter activity"/>
    <property type="evidence" value="ECO:0007669"/>
    <property type="project" value="InterPro"/>
</dbReference>
<comment type="caution">
    <text evidence="8">The sequence shown here is derived from an EMBL/GenBank/DDBJ whole genome shotgun (WGS) entry which is preliminary data.</text>
</comment>
<reference evidence="8 9" key="1">
    <citation type="submission" date="2019-03" db="EMBL/GenBank/DDBJ databases">
        <title>Genomic Encyclopedia of Type Strains, Phase IV (KMG-IV): sequencing the most valuable type-strain genomes for metagenomic binning, comparative biology and taxonomic classification.</title>
        <authorList>
            <person name="Goeker M."/>
        </authorList>
    </citation>
    <scope>NUCLEOTIDE SEQUENCE [LARGE SCALE GENOMIC DNA]</scope>
    <source>
        <strain evidence="8 9">DSM 26752</strain>
    </source>
</reference>
<keyword evidence="4 7" id="KW-0812">Transmembrane</keyword>
<dbReference type="Pfam" id="PF13520">
    <property type="entry name" value="AA_permease_2"/>
    <property type="match status" value="1"/>
</dbReference>
<dbReference type="AlphaFoldDB" id="A0A4R3L504"/>
<organism evidence="8 9">
    <name type="scientific">Keratinibaculum paraultunense</name>
    <dbReference type="NCBI Taxonomy" id="1278232"/>
    <lineage>
        <taxon>Bacteria</taxon>
        <taxon>Bacillati</taxon>
        <taxon>Bacillota</taxon>
        <taxon>Tissierellia</taxon>
        <taxon>Tissierellales</taxon>
        <taxon>Tepidimicrobiaceae</taxon>
        <taxon>Keratinibaculum</taxon>
    </lineage>
</organism>
<sequence length="508" mass="55387">MAKKDTSKLTLVSLILMIFTSVYGFNNIPRSFYKMGYAAIPWFILAGITFFIPFAFMMAEYGAAFKNEKGGIYSWMEKSVGSKFAFVGTFMWYASYIIWMVNVSSGLWVPLSNAIFGEDTTASWSIFGLSATQTLGILGILWILFVTYISTKGLDKIKKISSVGGIAVSALNILLWVGAIAVLILNNGEFAEPIVGLKSFTQPPNPEYAGNILSSLSFVVYAIFAYGGIEAVGGLVDQTENPEKTFPKGVAISAVIISVGYAIGILLIGAFTNWENVINQGNVHLGNASYVVMSNLGIELGRALGVKEATAIAMGKGIARFFGFSIFLTLMGAFFTLTYSPLKQLIEGTPKDLWPGKLAETKDGMPVNAMKVQAIIVVFIIALVSFGGDSVSKFFDILVIMTNVAMTLPYMFLAGAFPSFKKKKDIEKPFEVYKSYNSALISTIIVVLTVGFANFFTILEPALNGDIKSAAWSIAGPIIFTIMALLMYSKYEKKSNKIEKMKEVESYN</sequence>
<evidence type="ECO:0000256" key="2">
    <source>
        <dbReference type="ARBA" id="ARBA00022448"/>
    </source>
</evidence>
<comment type="subcellular location">
    <subcellularLocation>
        <location evidence="1">Cell membrane</location>
        <topology evidence="1">Multi-pass membrane protein</topology>
    </subcellularLocation>
</comment>
<feature type="transmembrane region" description="Helical" evidence="7">
    <location>
        <begin position="84"/>
        <end position="102"/>
    </location>
</feature>
<feature type="transmembrane region" description="Helical" evidence="7">
    <location>
        <begin position="40"/>
        <end position="63"/>
    </location>
</feature>
<evidence type="ECO:0000313" key="9">
    <source>
        <dbReference type="Proteomes" id="UP000294567"/>
    </source>
</evidence>
<dbReference type="InterPro" id="IPR050367">
    <property type="entry name" value="APC_superfamily"/>
</dbReference>
<proteinExistence type="predicted"/>
<evidence type="ECO:0000256" key="7">
    <source>
        <dbReference type="SAM" id="Phobius"/>
    </source>
</evidence>
<dbReference type="GO" id="GO:0005886">
    <property type="term" value="C:plasma membrane"/>
    <property type="evidence" value="ECO:0007669"/>
    <property type="project" value="UniProtKB-SubCell"/>
</dbReference>
<keyword evidence="5 7" id="KW-1133">Transmembrane helix</keyword>